<dbReference type="SUPFAM" id="SSF54373">
    <property type="entry name" value="FAD-linked reductases, C-terminal domain"/>
    <property type="match status" value="1"/>
</dbReference>
<dbReference type="SUPFAM" id="SSF51905">
    <property type="entry name" value="FAD/NAD(P)-binding domain"/>
    <property type="match status" value="1"/>
</dbReference>
<keyword evidence="4" id="KW-0274">FAD</keyword>
<name>A0ABN2G3Z1_9MICO</name>
<evidence type="ECO:0000256" key="3">
    <source>
        <dbReference type="ARBA" id="ARBA00022630"/>
    </source>
</evidence>
<evidence type="ECO:0000256" key="2">
    <source>
        <dbReference type="ARBA" id="ARBA00010790"/>
    </source>
</evidence>
<feature type="domain" description="Glucose-methanol-choline oxidoreductase C-terminal" evidence="7">
    <location>
        <begin position="391"/>
        <end position="497"/>
    </location>
</feature>
<gene>
    <name evidence="8" type="ORF">GCM10009807_05980</name>
</gene>
<dbReference type="InterPro" id="IPR051473">
    <property type="entry name" value="P2Ox-like"/>
</dbReference>
<evidence type="ECO:0000256" key="5">
    <source>
        <dbReference type="ARBA" id="ARBA00023002"/>
    </source>
</evidence>
<dbReference type="PANTHER" id="PTHR42784:SF1">
    <property type="entry name" value="PYRANOSE 2-OXIDASE"/>
    <property type="match status" value="1"/>
</dbReference>
<evidence type="ECO:0000259" key="6">
    <source>
        <dbReference type="Pfam" id="PF00732"/>
    </source>
</evidence>
<dbReference type="RefSeq" id="WP_344051458.1">
    <property type="nucleotide sequence ID" value="NZ_BAAAPK010000001.1"/>
</dbReference>
<dbReference type="InterPro" id="IPR007867">
    <property type="entry name" value="GMC_OxRtase_C"/>
</dbReference>
<dbReference type="Pfam" id="PF05199">
    <property type="entry name" value="GMC_oxred_C"/>
    <property type="match status" value="1"/>
</dbReference>
<proteinExistence type="inferred from homology"/>
<reference evidence="8 9" key="1">
    <citation type="journal article" date="2019" name="Int. J. Syst. Evol. Microbiol.">
        <title>The Global Catalogue of Microorganisms (GCM) 10K type strain sequencing project: providing services to taxonomists for standard genome sequencing and annotation.</title>
        <authorList>
            <consortium name="The Broad Institute Genomics Platform"/>
            <consortium name="The Broad Institute Genome Sequencing Center for Infectious Disease"/>
            <person name="Wu L."/>
            <person name="Ma J."/>
        </authorList>
    </citation>
    <scope>NUCLEOTIDE SEQUENCE [LARGE SCALE GENOMIC DNA]</scope>
    <source>
        <strain evidence="8 9">JCM 15575</strain>
    </source>
</reference>
<evidence type="ECO:0000313" key="8">
    <source>
        <dbReference type="EMBL" id="GAA1664590.1"/>
    </source>
</evidence>
<comment type="cofactor">
    <cofactor evidence="1">
        <name>FAD</name>
        <dbReference type="ChEBI" id="CHEBI:57692"/>
    </cofactor>
</comment>
<evidence type="ECO:0000256" key="4">
    <source>
        <dbReference type="ARBA" id="ARBA00022827"/>
    </source>
</evidence>
<evidence type="ECO:0000259" key="7">
    <source>
        <dbReference type="Pfam" id="PF05199"/>
    </source>
</evidence>
<sequence length="527" mass="55480">MSTTAEHVDVLIIGSGPSGATYARTIGEALPDTRILMVEAGPRIPGVRGDHSQNMTDEERAAAQLLTQGPDAGIERAAALADIAPGIDPSLEFRQTILPGLHFVDPRPELEEGEVGLPAASMATGVGGMGIHWGTSSPRPRGSERIPFIPDDEMDAALDRAEELLGTTVHGNQGTGLPEAVRAAVAELLDGPGLAPTCFMPTSTRWEGGTLRFAGTGRILGALEDEVPGFELRAQTLAKRVLATDGAATGAILEDRATGDEYEVGARVVVVCADGLRTPQVLFASGIRPPALGRHLNEHFQVGTFVQLADEFDPAQFPPEPRNVTSVVTPFSDERPFQLGVMTLANSAFKIALGEGDSLSGDAASRLAVLACYGAKDVQAADAVEFSDTETDFFGMPRMRIRYRLTDTDRRTVERMRATSSAVADRLGTPLGEPELAAGGSSLHYHGTVRMGQVDDGGSVCDPDLAVWGVDGLYVGGNGVIPTATATNPTLTIVALAWRAARRIADRLAEENDEARRAEASAGGRSS</sequence>
<organism evidence="8 9">
    <name type="scientific">Microbacterium lacus</name>
    <dbReference type="NCBI Taxonomy" id="415217"/>
    <lineage>
        <taxon>Bacteria</taxon>
        <taxon>Bacillati</taxon>
        <taxon>Actinomycetota</taxon>
        <taxon>Actinomycetes</taxon>
        <taxon>Micrococcales</taxon>
        <taxon>Microbacteriaceae</taxon>
        <taxon>Microbacterium</taxon>
    </lineage>
</organism>
<dbReference type="Proteomes" id="UP001500596">
    <property type="component" value="Unassembled WGS sequence"/>
</dbReference>
<keyword evidence="9" id="KW-1185">Reference proteome</keyword>
<dbReference type="PANTHER" id="PTHR42784">
    <property type="entry name" value="PYRANOSE 2-OXIDASE"/>
    <property type="match status" value="1"/>
</dbReference>
<keyword evidence="3" id="KW-0285">Flavoprotein</keyword>
<protein>
    <submittedName>
        <fullName evidence="8">GMC family oxidoreductase</fullName>
    </submittedName>
</protein>
<comment type="caution">
    <text evidence="8">The sequence shown here is derived from an EMBL/GenBank/DDBJ whole genome shotgun (WGS) entry which is preliminary data.</text>
</comment>
<keyword evidence="5" id="KW-0560">Oxidoreductase</keyword>
<dbReference type="InterPro" id="IPR000172">
    <property type="entry name" value="GMC_OxRdtase_N"/>
</dbReference>
<dbReference type="Pfam" id="PF00732">
    <property type="entry name" value="GMC_oxred_N"/>
    <property type="match status" value="1"/>
</dbReference>
<evidence type="ECO:0000313" key="9">
    <source>
        <dbReference type="Proteomes" id="UP001500596"/>
    </source>
</evidence>
<feature type="domain" description="Glucose-methanol-choline oxidoreductase N-terminal" evidence="6">
    <location>
        <begin position="229"/>
        <end position="300"/>
    </location>
</feature>
<comment type="similarity">
    <text evidence="2">Belongs to the GMC oxidoreductase family.</text>
</comment>
<dbReference type="EMBL" id="BAAAPK010000001">
    <property type="protein sequence ID" value="GAA1664590.1"/>
    <property type="molecule type" value="Genomic_DNA"/>
</dbReference>
<dbReference type="InterPro" id="IPR036188">
    <property type="entry name" value="FAD/NAD-bd_sf"/>
</dbReference>
<accession>A0ABN2G3Z1</accession>
<evidence type="ECO:0000256" key="1">
    <source>
        <dbReference type="ARBA" id="ARBA00001974"/>
    </source>
</evidence>
<dbReference type="Gene3D" id="3.50.50.60">
    <property type="entry name" value="FAD/NAD(P)-binding domain"/>
    <property type="match status" value="2"/>
</dbReference>